<organism evidence="1 2">
    <name type="scientific">Penicillium antarcticum</name>
    <dbReference type="NCBI Taxonomy" id="416450"/>
    <lineage>
        <taxon>Eukaryota</taxon>
        <taxon>Fungi</taxon>
        <taxon>Dikarya</taxon>
        <taxon>Ascomycota</taxon>
        <taxon>Pezizomycotina</taxon>
        <taxon>Eurotiomycetes</taxon>
        <taxon>Eurotiomycetidae</taxon>
        <taxon>Eurotiales</taxon>
        <taxon>Aspergillaceae</taxon>
        <taxon>Penicillium</taxon>
    </lineage>
</organism>
<proteinExistence type="predicted"/>
<dbReference type="EMBL" id="MDYN01000008">
    <property type="protein sequence ID" value="OQD86103.1"/>
    <property type="molecule type" value="Genomic_DNA"/>
</dbReference>
<gene>
    <name evidence="1" type="ORF">PENANT_c008G06283</name>
</gene>
<sequence>MSFSKIRRELVRRDAIGAEKEYLNMRADYLDSLRDQHRDLRNRKDMTPEKRAEIIDHLHQLADKNEEIKVAGLAMYAEQPLCRTVCCKRNRKCILALASEVASEGSNGVKSEKIDGALLFRG</sequence>
<accession>A0A1V6QA44</accession>
<comment type="caution">
    <text evidence="1">The sequence shown here is derived from an EMBL/GenBank/DDBJ whole genome shotgun (WGS) entry which is preliminary data.</text>
</comment>
<dbReference type="Proteomes" id="UP000191672">
    <property type="component" value="Unassembled WGS sequence"/>
</dbReference>
<evidence type="ECO:0000313" key="2">
    <source>
        <dbReference type="Proteomes" id="UP000191672"/>
    </source>
</evidence>
<keyword evidence="2" id="KW-1185">Reference proteome</keyword>
<evidence type="ECO:0000313" key="1">
    <source>
        <dbReference type="EMBL" id="OQD86103.1"/>
    </source>
</evidence>
<name>A0A1V6QA44_9EURO</name>
<dbReference type="AlphaFoldDB" id="A0A1V6QA44"/>
<reference evidence="2" key="1">
    <citation type="journal article" date="2017" name="Nat. Microbiol.">
        <title>Global analysis of biosynthetic gene clusters reveals vast potential of secondary metabolite production in Penicillium species.</title>
        <authorList>
            <person name="Nielsen J.C."/>
            <person name="Grijseels S."/>
            <person name="Prigent S."/>
            <person name="Ji B."/>
            <person name="Dainat J."/>
            <person name="Nielsen K.F."/>
            <person name="Frisvad J.C."/>
            <person name="Workman M."/>
            <person name="Nielsen J."/>
        </authorList>
    </citation>
    <scope>NUCLEOTIDE SEQUENCE [LARGE SCALE GENOMIC DNA]</scope>
    <source>
        <strain evidence="2">IBT 31811</strain>
    </source>
</reference>
<protein>
    <submittedName>
        <fullName evidence="1">Uncharacterized protein</fullName>
    </submittedName>
</protein>